<dbReference type="GO" id="GO:0005815">
    <property type="term" value="C:microtubule organizing center"/>
    <property type="evidence" value="ECO:0007669"/>
    <property type="project" value="InterPro"/>
</dbReference>
<evidence type="ECO:0000256" key="3">
    <source>
        <dbReference type="SAM" id="Coils"/>
    </source>
</evidence>
<evidence type="ECO:0000256" key="1">
    <source>
        <dbReference type="ARBA" id="ARBA00004496"/>
    </source>
</evidence>
<evidence type="ECO:0000259" key="5">
    <source>
        <dbReference type="Pfam" id="PF07989"/>
    </source>
</evidence>
<comment type="subcellular location">
    <subcellularLocation>
        <location evidence="1">Cytoplasm</location>
    </subcellularLocation>
</comment>
<evidence type="ECO:0000256" key="2">
    <source>
        <dbReference type="ARBA" id="ARBA00022490"/>
    </source>
</evidence>
<feature type="region of interest" description="Disordered" evidence="4">
    <location>
        <begin position="139"/>
        <end position="158"/>
    </location>
</feature>
<feature type="domain" description="Centrosomin N-terminal motif 1" evidence="5">
    <location>
        <begin position="58"/>
        <end position="127"/>
    </location>
</feature>
<dbReference type="AlphaFoldDB" id="A0A4P9YY33"/>
<reference evidence="7" key="1">
    <citation type="journal article" date="2018" name="Nat. Microbiol.">
        <title>Leveraging single-cell genomics to expand the fungal tree of life.</title>
        <authorList>
            <person name="Ahrendt S.R."/>
            <person name="Quandt C.A."/>
            <person name="Ciobanu D."/>
            <person name="Clum A."/>
            <person name="Salamov A."/>
            <person name="Andreopoulos B."/>
            <person name="Cheng J.F."/>
            <person name="Woyke T."/>
            <person name="Pelin A."/>
            <person name="Henrissat B."/>
            <person name="Reynolds N.K."/>
            <person name="Benny G.L."/>
            <person name="Smith M.E."/>
            <person name="James T.Y."/>
            <person name="Grigoriev I.V."/>
        </authorList>
    </citation>
    <scope>NUCLEOTIDE SEQUENCE [LARGE SCALE GENOMIC DNA]</scope>
    <source>
        <strain evidence="7">Benny S71-1</strain>
    </source>
</reference>
<dbReference type="Proteomes" id="UP000278143">
    <property type="component" value="Unassembled WGS sequence"/>
</dbReference>
<dbReference type="EMBL" id="KZ990599">
    <property type="protein sequence ID" value="RKP23900.1"/>
    <property type="molecule type" value="Genomic_DNA"/>
</dbReference>
<evidence type="ECO:0000313" key="7">
    <source>
        <dbReference type="Proteomes" id="UP000278143"/>
    </source>
</evidence>
<feature type="coiled-coil region" evidence="3">
    <location>
        <begin position="171"/>
        <end position="278"/>
    </location>
</feature>
<sequence length="287" mass="32122">MTVLTGVPATPSFMKSTHASSGFGWSTTSEGQATATATAAGGGGAPSTAQKTKAAQMTLKEQEKLLDEKTKECFNLKLKIDKLEDLLAELGPADVQNALRENVNYRIKIHELTTELDRHKQLLVDARWAVETLRRQQQELASDGHASHGTATNRPGTCMLEHRTTDDVRRQEELEAELAIARRELQDLRASMGAGDAAEERRQRQHDMLRHENECLQKELNESIAHRDLLERELRESEEALTVCQAETELAQEALGMVDKLEEENRFLRDQVAELTLELREKSDGVV</sequence>
<organism evidence="6 7">
    <name type="scientific">Syncephalis pseudoplumigaleata</name>
    <dbReference type="NCBI Taxonomy" id="1712513"/>
    <lineage>
        <taxon>Eukaryota</taxon>
        <taxon>Fungi</taxon>
        <taxon>Fungi incertae sedis</taxon>
        <taxon>Zoopagomycota</taxon>
        <taxon>Zoopagomycotina</taxon>
        <taxon>Zoopagomycetes</taxon>
        <taxon>Zoopagales</taxon>
        <taxon>Piptocephalidaceae</taxon>
        <taxon>Syncephalis</taxon>
    </lineage>
</organism>
<keyword evidence="2" id="KW-0963">Cytoplasm</keyword>
<dbReference type="GO" id="GO:0005737">
    <property type="term" value="C:cytoplasm"/>
    <property type="evidence" value="ECO:0007669"/>
    <property type="project" value="UniProtKB-SubCell"/>
</dbReference>
<feature type="coiled-coil region" evidence="3">
    <location>
        <begin position="52"/>
        <end position="115"/>
    </location>
</feature>
<proteinExistence type="predicted"/>
<feature type="compositionally biased region" description="Low complexity" evidence="4">
    <location>
        <begin position="26"/>
        <end position="39"/>
    </location>
</feature>
<keyword evidence="7" id="KW-1185">Reference proteome</keyword>
<gene>
    <name evidence="6" type="ORF">SYNPS1DRAFT_24022</name>
</gene>
<feature type="region of interest" description="Disordered" evidence="4">
    <location>
        <begin position="17"/>
        <end position="49"/>
    </location>
</feature>
<dbReference type="InterPro" id="IPR012943">
    <property type="entry name" value="Cnn_1N"/>
</dbReference>
<evidence type="ECO:0000256" key="4">
    <source>
        <dbReference type="SAM" id="MobiDB-lite"/>
    </source>
</evidence>
<accession>A0A4P9YY33</accession>
<protein>
    <recommendedName>
        <fullName evidence="5">Centrosomin N-terminal motif 1 domain-containing protein</fullName>
    </recommendedName>
</protein>
<dbReference type="OrthoDB" id="10255000at2759"/>
<dbReference type="Pfam" id="PF07989">
    <property type="entry name" value="Cnn_1N"/>
    <property type="match status" value="1"/>
</dbReference>
<evidence type="ECO:0000313" key="6">
    <source>
        <dbReference type="EMBL" id="RKP23900.1"/>
    </source>
</evidence>
<name>A0A4P9YY33_9FUNG</name>
<feature type="non-terminal residue" evidence="6">
    <location>
        <position position="287"/>
    </location>
</feature>
<keyword evidence="3" id="KW-0175">Coiled coil</keyword>